<dbReference type="Gene3D" id="3.90.220.20">
    <property type="entry name" value="DNA methylase specificity domains"/>
    <property type="match status" value="2"/>
</dbReference>
<reference evidence="5 6" key="1">
    <citation type="submission" date="2021-01" db="EMBL/GenBank/DDBJ databases">
        <title>Genomic Encyclopedia of Type Strains, Phase IV (KMG-IV): sequencing the most valuable type-strain genomes for metagenomic binning, comparative biology and taxonomic classification.</title>
        <authorList>
            <person name="Goeker M."/>
        </authorList>
    </citation>
    <scope>NUCLEOTIDE SEQUENCE [LARGE SCALE GENOMIC DNA]</scope>
    <source>
        <strain evidence="5 6">DSM 24436</strain>
    </source>
</reference>
<accession>A0ABS2MQ48</accession>
<keyword evidence="2" id="KW-0680">Restriction system</keyword>
<dbReference type="InterPro" id="IPR052021">
    <property type="entry name" value="Type-I_RS_S_subunit"/>
</dbReference>
<dbReference type="PANTHER" id="PTHR30408">
    <property type="entry name" value="TYPE-1 RESTRICTION ENZYME ECOKI SPECIFICITY PROTEIN"/>
    <property type="match status" value="1"/>
</dbReference>
<organism evidence="5 6">
    <name type="scientific">Fusibacter tunisiensis</name>
    <dbReference type="NCBI Taxonomy" id="1008308"/>
    <lineage>
        <taxon>Bacteria</taxon>
        <taxon>Bacillati</taxon>
        <taxon>Bacillota</taxon>
        <taxon>Clostridia</taxon>
        <taxon>Eubacteriales</taxon>
        <taxon>Eubacteriales Family XII. Incertae Sedis</taxon>
        <taxon>Fusibacter</taxon>
    </lineage>
</organism>
<dbReference type="Pfam" id="PF01420">
    <property type="entry name" value="Methylase_S"/>
    <property type="match status" value="1"/>
</dbReference>
<name>A0ABS2MQ48_9FIRM</name>
<dbReference type="InterPro" id="IPR000055">
    <property type="entry name" value="Restrct_endonuc_typeI_TRD"/>
</dbReference>
<comment type="caution">
    <text evidence="5">The sequence shown here is derived from an EMBL/GenBank/DDBJ whole genome shotgun (WGS) entry which is preliminary data.</text>
</comment>
<evidence type="ECO:0000256" key="3">
    <source>
        <dbReference type="ARBA" id="ARBA00023125"/>
    </source>
</evidence>
<protein>
    <submittedName>
        <fullName evidence="5">Type I restriction enzyme S subunit</fullName>
        <ecNumber evidence="5">3.1.21.3</ecNumber>
    </submittedName>
</protein>
<evidence type="ECO:0000313" key="6">
    <source>
        <dbReference type="Proteomes" id="UP000767854"/>
    </source>
</evidence>
<dbReference type="SUPFAM" id="SSF116734">
    <property type="entry name" value="DNA methylase specificity domain"/>
    <property type="match status" value="2"/>
</dbReference>
<dbReference type="GO" id="GO:0009035">
    <property type="term" value="F:type I site-specific deoxyribonuclease activity"/>
    <property type="evidence" value="ECO:0007669"/>
    <property type="project" value="UniProtKB-EC"/>
</dbReference>
<feature type="domain" description="Type I restriction modification DNA specificity" evidence="4">
    <location>
        <begin position="2"/>
        <end position="171"/>
    </location>
</feature>
<dbReference type="EC" id="3.1.21.3" evidence="5"/>
<evidence type="ECO:0000256" key="1">
    <source>
        <dbReference type="ARBA" id="ARBA00010923"/>
    </source>
</evidence>
<proteinExistence type="inferred from homology"/>
<keyword evidence="6" id="KW-1185">Reference proteome</keyword>
<dbReference type="EMBL" id="JAFBDT010000005">
    <property type="protein sequence ID" value="MBM7561513.1"/>
    <property type="molecule type" value="Genomic_DNA"/>
</dbReference>
<keyword evidence="3" id="KW-0238">DNA-binding</keyword>
<keyword evidence="5" id="KW-0378">Hydrolase</keyword>
<dbReference type="PANTHER" id="PTHR30408:SF13">
    <property type="entry name" value="TYPE I RESTRICTION ENZYME HINDI SPECIFICITY SUBUNIT"/>
    <property type="match status" value="1"/>
</dbReference>
<evidence type="ECO:0000256" key="2">
    <source>
        <dbReference type="ARBA" id="ARBA00022747"/>
    </source>
</evidence>
<sequence length="398" mass="45020">MGEWKTHLLGDICITNATSYSNKDGWEFVNYLDTGNITGNDIEEIQYINISEGKLPSRAKRKVKYNSIIYSTVRPNQLHYGIIKEQPDNFLVSTGFTVIDVNESIADADFLYYWLTQTTLTEQLHSIAEQSTSAYPSIKAADLEKLEIQLPSLDVQKKISSILVSLDKKRKNNDALNRNLLDQGRVLYEELISNYEVNAKLCDLISSIETGSRPKGGAQESGVPSIGAEKIESFGVYDYSGEKYINEEFFEKLKRGRVLSGDVLLYKDGAYTGKTSMALNDFPHAKCAINEHVYKLNSNENQYQFFLYFTLDNKKNRDYIYTLASSKAAQPGLNQTELLSVEIVMPDETALIEFEENVSQMMKMIASNAKENRKLTILRDSLLPKLMSGELDVSDLYI</sequence>
<gene>
    <name evidence="5" type="ORF">JOC49_001033</name>
</gene>
<evidence type="ECO:0000313" key="5">
    <source>
        <dbReference type="EMBL" id="MBM7561513.1"/>
    </source>
</evidence>
<comment type="similarity">
    <text evidence="1">Belongs to the type-I restriction system S methylase family.</text>
</comment>
<dbReference type="RefSeq" id="WP_204663085.1">
    <property type="nucleotide sequence ID" value="NZ_JAFBDT010000005.1"/>
</dbReference>
<dbReference type="InterPro" id="IPR044946">
    <property type="entry name" value="Restrct_endonuc_typeI_TRD_sf"/>
</dbReference>
<dbReference type="Proteomes" id="UP000767854">
    <property type="component" value="Unassembled WGS sequence"/>
</dbReference>
<evidence type="ECO:0000259" key="4">
    <source>
        <dbReference type="Pfam" id="PF01420"/>
    </source>
</evidence>